<gene>
    <name evidence="3" type="ORF">EVOR1521_LOCUS16941</name>
</gene>
<protein>
    <recommendedName>
        <fullName evidence="2">BD-FAE-like domain-containing protein</fullName>
    </recommendedName>
</protein>
<organism evidence="3 4">
    <name type="scientific">Effrenium voratum</name>
    <dbReference type="NCBI Taxonomy" id="2562239"/>
    <lineage>
        <taxon>Eukaryota</taxon>
        <taxon>Sar</taxon>
        <taxon>Alveolata</taxon>
        <taxon>Dinophyceae</taxon>
        <taxon>Suessiales</taxon>
        <taxon>Symbiodiniaceae</taxon>
        <taxon>Effrenium</taxon>
    </lineage>
</organism>
<dbReference type="SUPFAM" id="SSF53474">
    <property type="entry name" value="alpha/beta-Hydrolases"/>
    <property type="match status" value="1"/>
</dbReference>
<keyword evidence="4" id="KW-1185">Reference proteome</keyword>
<dbReference type="GO" id="GO:0016787">
    <property type="term" value="F:hydrolase activity"/>
    <property type="evidence" value="ECO:0007669"/>
    <property type="project" value="UniProtKB-KW"/>
</dbReference>
<dbReference type="InterPro" id="IPR049492">
    <property type="entry name" value="BD-FAE-like_dom"/>
</dbReference>
<accession>A0AA36N6Y5</accession>
<evidence type="ECO:0000313" key="3">
    <source>
        <dbReference type="EMBL" id="CAJ1391677.1"/>
    </source>
</evidence>
<dbReference type="PANTHER" id="PTHR48081">
    <property type="entry name" value="AB HYDROLASE SUPERFAMILY PROTEIN C4A8.06C"/>
    <property type="match status" value="1"/>
</dbReference>
<keyword evidence="1" id="KW-0378">Hydrolase</keyword>
<dbReference type="AlphaFoldDB" id="A0AA36N6Y5"/>
<evidence type="ECO:0000313" key="4">
    <source>
        <dbReference type="Proteomes" id="UP001178507"/>
    </source>
</evidence>
<dbReference type="Proteomes" id="UP001178507">
    <property type="component" value="Unassembled WGS sequence"/>
</dbReference>
<comment type="caution">
    <text evidence="3">The sequence shown here is derived from an EMBL/GenBank/DDBJ whole genome shotgun (WGS) entry which is preliminary data.</text>
</comment>
<dbReference type="PANTHER" id="PTHR48081:SF33">
    <property type="entry name" value="KYNURENINE FORMAMIDASE"/>
    <property type="match status" value="1"/>
</dbReference>
<name>A0AA36N6Y5_9DINO</name>
<dbReference type="Pfam" id="PF20434">
    <property type="entry name" value="BD-FAE"/>
    <property type="match status" value="1"/>
</dbReference>
<dbReference type="Gene3D" id="3.40.50.1820">
    <property type="entry name" value="alpha/beta hydrolase"/>
    <property type="match status" value="1"/>
</dbReference>
<evidence type="ECO:0000259" key="2">
    <source>
        <dbReference type="Pfam" id="PF20434"/>
    </source>
</evidence>
<sequence>MGALTEMSIFLSARIMPALRPVTVLLVAVLAVAVVALAATPPANAMRTIDGVTYSQGLKLDVHVPENARRGLFARKHPVVLYVHGGGWVKGDRKRVFSMPQWLTSRGYIFVAIDYRKVPRTDIDGQVRDVEAAISWVRRNIRRYNGDPNRVVLMGHSAGAHLSALVAAQGKANGLRGVIPNDVQAYDLLAYATKRGSIGPMFGTAFTNEPPNWIRWSPATHAKRNGRLPPHLILYSRSQGERRRSISIGYANLLKGRGTDVTVFHGTAYSHGAIAARLGRPGDRATAAIEQFLARVTR</sequence>
<dbReference type="InterPro" id="IPR029058">
    <property type="entry name" value="AB_hydrolase_fold"/>
</dbReference>
<dbReference type="InterPro" id="IPR050300">
    <property type="entry name" value="GDXG_lipolytic_enzyme"/>
</dbReference>
<reference evidence="3" key="1">
    <citation type="submission" date="2023-08" db="EMBL/GenBank/DDBJ databases">
        <authorList>
            <person name="Chen Y."/>
            <person name="Shah S."/>
            <person name="Dougan E. K."/>
            <person name="Thang M."/>
            <person name="Chan C."/>
        </authorList>
    </citation>
    <scope>NUCLEOTIDE SEQUENCE</scope>
</reference>
<evidence type="ECO:0000256" key="1">
    <source>
        <dbReference type="ARBA" id="ARBA00022801"/>
    </source>
</evidence>
<proteinExistence type="predicted"/>
<feature type="domain" description="BD-FAE-like" evidence="2">
    <location>
        <begin position="60"/>
        <end position="176"/>
    </location>
</feature>
<dbReference type="EMBL" id="CAUJNA010002223">
    <property type="protein sequence ID" value="CAJ1391677.1"/>
    <property type="molecule type" value="Genomic_DNA"/>
</dbReference>